<dbReference type="EMBL" id="BART01034962">
    <property type="protein sequence ID" value="GAH09544.1"/>
    <property type="molecule type" value="Genomic_DNA"/>
</dbReference>
<gene>
    <name evidence="3" type="ORF">S01H4_59577</name>
</gene>
<evidence type="ECO:0000313" key="3">
    <source>
        <dbReference type="EMBL" id="GAH09544.1"/>
    </source>
</evidence>
<protein>
    <recommendedName>
        <fullName evidence="2">Alpha/beta hydrolase fold-3 domain-containing protein</fullName>
    </recommendedName>
</protein>
<accession>X1DXA6</accession>
<dbReference type="PANTHER" id="PTHR48081:SF30">
    <property type="entry name" value="ACETYL-HYDROLASE LIPR-RELATED"/>
    <property type="match status" value="1"/>
</dbReference>
<evidence type="ECO:0000256" key="1">
    <source>
        <dbReference type="ARBA" id="ARBA00022801"/>
    </source>
</evidence>
<dbReference type="PANTHER" id="PTHR48081">
    <property type="entry name" value="AB HYDROLASE SUPERFAMILY PROTEIN C4A8.06C"/>
    <property type="match status" value="1"/>
</dbReference>
<dbReference type="InterPro" id="IPR050300">
    <property type="entry name" value="GDXG_lipolytic_enzyme"/>
</dbReference>
<dbReference type="AlphaFoldDB" id="X1DXA6"/>
<dbReference type="Pfam" id="PF07859">
    <property type="entry name" value="Abhydrolase_3"/>
    <property type="match status" value="1"/>
</dbReference>
<dbReference type="InterPro" id="IPR029058">
    <property type="entry name" value="AB_hydrolase_fold"/>
</dbReference>
<keyword evidence="1" id="KW-0378">Hydrolase</keyword>
<organism evidence="3">
    <name type="scientific">marine sediment metagenome</name>
    <dbReference type="NCBI Taxonomy" id="412755"/>
    <lineage>
        <taxon>unclassified sequences</taxon>
        <taxon>metagenomes</taxon>
        <taxon>ecological metagenomes</taxon>
    </lineage>
</organism>
<dbReference type="SUPFAM" id="SSF53474">
    <property type="entry name" value="alpha/beta-Hydrolases"/>
    <property type="match status" value="1"/>
</dbReference>
<name>X1DXA6_9ZZZZ</name>
<reference evidence="3" key="1">
    <citation type="journal article" date="2014" name="Front. Microbiol.">
        <title>High frequency of phylogenetically diverse reductive dehalogenase-homologous genes in deep subseafloor sedimentary metagenomes.</title>
        <authorList>
            <person name="Kawai M."/>
            <person name="Futagami T."/>
            <person name="Toyoda A."/>
            <person name="Takaki Y."/>
            <person name="Nishi S."/>
            <person name="Hori S."/>
            <person name="Arai W."/>
            <person name="Tsubouchi T."/>
            <person name="Morono Y."/>
            <person name="Uchiyama I."/>
            <person name="Ito T."/>
            <person name="Fujiyama A."/>
            <person name="Inagaki F."/>
            <person name="Takami H."/>
        </authorList>
    </citation>
    <scope>NUCLEOTIDE SEQUENCE</scope>
    <source>
        <strain evidence="3">Expedition CK06-06</strain>
    </source>
</reference>
<dbReference type="GO" id="GO:0004806">
    <property type="term" value="F:triacylglycerol lipase activity"/>
    <property type="evidence" value="ECO:0007669"/>
    <property type="project" value="TreeGrafter"/>
</dbReference>
<feature type="domain" description="Alpha/beta hydrolase fold-3" evidence="2">
    <location>
        <begin position="1"/>
        <end position="102"/>
    </location>
</feature>
<dbReference type="Gene3D" id="3.40.50.1820">
    <property type="entry name" value="alpha/beta hydrolase"/>
    <property type="match status" value="1"/>
</dbReference>
<dbReference type="InterPro" id="IPR013094">
    <property type="entry name" value="AB_hydrolase_3"/>
</dbReference>
<proteinExistence type="predicted"/>
<feature type="non-terminal residue" evidence="3">
    <location>
        <position position="1"/>
    </location>
</feature>
<evidence type="ECO:0000259" key="2">
    <source>
        <dbReference type="Pfam" id="PF07859"/>
    </source>
</evidence>
<sequence>PWADLTISGDSIKERAQRDPVFTAMTMERWQQVSQDYYGDHDPSSPLISPALADLQGLPPMLITVGSEEQLYSDAERVVNNAKAANIDVEFIIGDDLTHVWQLQYLFLPEARQSIQQIGDYVRTKTS</sequence>
<comment type="caution">
    <text evidence="3">The sequence shown here is derived from an EMBL/GenBank/DDBJ whole genome shotgun (WGS) entry which is preliminary data.</text>
</comment>